<dbReference type="InterPro" id="IPR023717">
    <property type="entry name" value="Pro-tRNA-Synthase_IIa_type1"/>
</dbReference>
<dbReference type="InterPro" id="IPR036621">
    <property type="entry name" value="Anticodon-bd_dom_sf"/>
</dbReference>
<keyword evidence="7 10" id="KW-0648">Protein biosynthesis</keyword>
<dbReference type="InterPro" id="IPR044140">
    <property type="entry name" value="ProRS_anticodon_short"/>
</dbReference>
<keyword evidence="5 10" id="KW-0547">Nucleotide-binding</keyword>
<dbReference type="InterPro" id="IPR002316">
    <property type="entry name" value="Pro-tRNA-ligase_IIa"/>
</dbReference>
<evidence type="ECO:0000256" key="7">
    <source>
        <dbReference type="ARBA" id="ARBA00022917"/>
    </source>
</evidence>
<comment type="caution">
    <text evidence="13">The sequence shown here is derived from an EMBL/GenBank/DDBJ whole genome shotgun (WGS) entry which is preliminary data.</text>
</comment>
<comment type="domain">
    <text evidence="10">Consists of three domains: the N-terminal catalytic domain, the editing domain and the C-terminal anticodon-binding domain.</text>
</comment>
<dbReference type="EMBL" id="NJBN01000002">
    <property type="protein sequence ID" value="TKJ41903.1"/>
    <property type="molecule type" value="Genomic_DNA"/>
</dbReference>
<dbReference type="GO" id="GO:0004827">
    <property type="term" value="F:proline-tRNA ligase activity"/>
    <property type="evidence" value="ECO:0007669"/>
    <property type="project" value="UniProtKB-UniRule"/>
</dbReference>
<protein>
    <recommendedName>
        <fullName evidence="10">Proline--tRNA ligase</fullName>
        <ecNumber evidence="10">6.1.1.15</ecNumber>
    </recommendedName>
    <alternativeName>
        <fullName evidence="10">Prolyl-tRNA synthetase</fullName>
        <shortName evidence="10">ProRS</shortName>
    </alternativeName>
</protein>
<dbReference type="InterPro" id="IPR045864">
    <property type="entry name" value="aa-tRNA-synth_II/BPL/LPL"/>
</dbReference>
<dbReference type="GO" id="GO:0002161">
    <property type="term" value="F:aminoacyl-tRNA deacylase activity"/>
    <property type="evidence" value="ECO:0007669"/>
    <property type="project" value="InterPro"/>
</dbReference>
<dbReference type="GO" id="GO:0006433">
    <property type="term" value="P:prolyl-tRNA aminoacylation"/>
    <property type="evidence" value="ECO:0007669"/>
    <property type="project" value="UniProtKB-UniRule"/>
</dbReference>
<dbReference type="NCBIfam" id="NF006625">
    <property type="entry name" value="PRK09194.1"/>
    <property type="match status" value="1"/>
</dbReference>
<keyword evidence="4 10" id="KW-0436">Ligase</keyword>
<evidence type="ECO:0000256" key="9">
    <source>
        <dbReference type="ARBA" id="ARBA00047671"/>
    </source>
</evidence>
<evidence type="ECO:0000256" key="2">
    <source>
        <dbReference type="ARBA" id="ARBA00011738"/>
    </source>
</evidence>
<evidence type="ECO:0000256" key="11">
    <source>
        <dbReference type="SAM" id="MobiDB-lite"/>
    </source>
</evidence>
<accession>A0A532V3X2</accession>
<dbReference type="AlphaFoldDB" id="A0A532V3X2"/>
<dbReference type="InterPro" id="IPR036754">
    <property type="entry name" value="YbaK/aa-tRNA-synt-asso_dom_sf"/>
</dbReference>
<dbReference type="PROSITE" id="PS50862">
    <property type="entry name" value="AA_TRNA_LIGASE_II"/>
    <property type="match status" value="1"/>
</dbReference>
<comment type="subcellular location">
    <subcellularLocation>
        <location evidence="1 10">Cytoplasm</location>
    </subcellularLocation>
</comment>
<dbReference type="CDD" id="cd04334">
    <property type="entry name" value="ProRS-INS"/>
    <property type="match status" value="1"/>
</dbReference>
<dbReference type="InterPro" id="IPR006195">
    <property type="entry name" value="aa-tRNA-synth_II"/>
</dbReference>
<dbReference type="InterPro" id="IPR007214">
    <property type="entry name" value="YbaK/aa-tRNA-synth-assoc-dom"/>
</dbReference>
<comment type="function">
    <text evidence="10">Catalyzes the attachment of proline to tRNA(Pro) in a two-step reaction: proline is first activated by ATP to form Pro-AMP and then transferred to the acceptor end of tRNA(Pro). As ProRS can inadvertently accommodate and process non-cognate amino acids such as alanine and cysteine, to avoid such errors it has two additional distinct editing activities against alanine. One activity is designated as 'pretransfer' editing and involves the tRNA(Pro)-independent hydrolysis of activated Ala-AMP. The other activity is designated 'posttransfer' editing and involves deacylation of mischarged Ala-tRNA(Pro). The misacylated Cys-tRNA(Pro) is not edited by ProRS.</text>
</comment>
<feature type="region of interest" description="Disordered" evidence="11">
    <location>
        <begin position="238"/>
        <end position="258"/>
    </location>
</feature>
<dbReference type="EC" id="6.1.1.15" evidence="10"/>
<evidence type="ECO:0000256" key="8">
    <source>
        <dbReference type="ARBA" id="ARBA00023146"/>
    </source>
</evidence>
<evidence type="ECO:0000256" key="5">
    <source>
        <dbReference type="ARBA" id="ARBA00022741"/>
    </source>
</evidence>
<evidence type="ECO:0000256" key="1">
    <source>
        <dbReference type="ARBA" id="ARBA00004496"/>
    </source>
</evidence>
<dbReference type="Pfam" id="PF03129">
    <property type="entry name" value="HGTP_anticodon"/>
    <property type="match status" value="1"/>
</dbReference>
<dbReference type="PANTHER" id="PTHR42753">
    <property type="entry name" value="MITOCHONDRIAL RIBOSOME PROTEIN L39/PROLYL-TRNA LIGASE FAMILY MEMBER"/>
    <property type="match status" value="1"/>
</dbReference>
<organism evidence="13 14">
    <name type="scientific">candidate division LCP-89 bacterium B3_LCP</name>
    <dbReference type="NCBI Taxonomy" id="2012998"/>
    <lineage>
        <taxon>Bacteria</taxon>
        <taxon>Pseudomonadati</taxon>
        <taxon>Bacteria division LCP-89</taxon>
    </lineage>
</organism>
<dbReference type="Pfam" id="PF00587">
    <property type="entry name" value="tRNA-synt_2b"/>
    <property type="match status" value="1"/>
</dbReference>
<dbReference type="GO" id="GO:0005829">
    <property type="term" value="C:cytosol"/>
    <property type="evidence" value="ECO:0007669"/>
    <property type="project" value="TreeGrafter"/>
</dbReference>
<comment type="similarity">
    <text evidence="10">Belongs to the class-II aminoacyl-tRNA synthetase family. ProS type 1 subfamily.</text>
</comment>
<dbReference type="PRINTS" id="PR01046">
    <property type="entry name" value="TRNASYNTHPRO"/>
</dbReference>
<keyword evidence="3 10" id="KW-0963">Cytoplasm</keyword>
<reference evidence="13 14" key="1">
    <citation type="submission" date="2017-06" db="EMBL/GenBank/DDBJ databases">
        <title>Novel microbial phyla capable of carbon fixation and sulfur reduction in deep-sea sediments.</title>
        <authorList>
            <person name="Huang J."/>
            <person name="Baker B."/>
            <person name="Wang Y."/>
        </authorList>
    </citation>
    <scope>NUCLEOTIDE SEQUENCE [LARGE SCALE GENOMIC DNA]</scope>
    <source>
        <strain evidence="13">B3_LCP</strain>
    </source>
</reference>
<dbReference type="PANTHER" id="PTHR42753:SF2">
    <property type="entry name" value="PROLINE--TRNA LIGASE"/>
    <property type="match status" value="1"/>
</dbReference>
<dbReference type="CDD" id="cd00861">
    <property type="entry name" value="ProRS_anticodon_short"/>
    <property type="match status" value="1"/>
</dbReference>
<gene>
    <name evidence="10" type="primary">proS</name>
    <name evidence="13" type="ORF">CEE37_03675</name>
</gene>
<evidence type="ECO:0000313" key="13">
    <source>
        <dbReference type="EMBL" id="TKJ41903.1"/>
    </source>
</evidence>
<dbReference type="SUPFAM" id="SSF55681">
    <property type="entry name" value="Class II aaRS and biotin synthetases"/>
    <property type="match status" value="1"/>
</dbReference>
<evidence type="ECO:0000259" key="12">
    <source>
        <dbReference type="PROSITE" id="PS50862"/>
    </source>
</evidence>
<dbReference type="InterPro" id="IPR004500">
    <property type="entry name" value="Pro-tRNA-synth_IIa_bac-type"/>
</dbReference>
<dbReference type="Gene3D" id="3.30.930.10">
    <property type="entry name" value="Bira Bifunctional Protein, Domain 2"/>
    <property type="match status" value="2"/>
</dbReference>
<dbReference type="Gene3D" id="3.40.50.800">
    <property type="entry name" value="Anticodon-binding domain"/>
    <property type="match status" value="1"/>
</dbReference>
<evidence type="ECO:0000256" key="6">
    <source>
        <dbReference type="ARBA" id="ARBA00022840"/>
    </source>
</evidence>
<dbReference type="InterPro" id="IPR050062">
    <property type="entry name" value="Pro-tRNA_synthetase"/>
</dbReference>
<name>A0A532V3X2_UNCL8</name>
<dbReference type="HAMAP" id="MF_01569">
    <property type="entry name" value="Pro_tRNA_synth_type1"/>
    <property type="match status" value="1"/>
</dbReference>
<proteinExistence type="inferred from homology"/>
<evidence type="ECO:0000256" key="10">
    <source>
        <dbReference type="HAMAP-Rule" id="MF_01569"/>
    </source>
</evidence>
<dbReference type="NCBIfam" id="TIGR00409">
    <property type="entry name" value="proS_fam_II"/>
    <property type="match status" value="1"/>
</dbReference>
<dbReference type="InterPro" id="IPR004154">
    <property type="entry name" value="Anticodon-bd"/>
</dbReference>
<feature type="domain" description="Aminoacyl-transfer RNA synthetases class-II family profile" evidence="12">
    <location>
        <begin position="57"/>
        <end position="467"/>
    </location>
</feature>
<evidence type="ECO:0000256" key="3">
    <source>
        <dbReference type="ARBA" id="ARBA00022490"/>
    </source>
</evidence>
<dbReference type="GO" id="GO:0005524">
    <property type="term" value="F:ATP binding"/>
    <property type="evidence" value="ECO:0007669"/>
    <property type="project" value="UniProtKB-UniRule"/>
</dbReference>
<evidence type="ECO:0000313" key="14">
    <source>
        <dbReference type="Proteomes" id="UP000319619"/>
    </source>
</evidence>
<dbReference type="SUPFAM" id="SSF55826">
    <property type="entry name" value="YbaK/ProRS associated domain"/>
    <property type="match status" value="1"/>
</dbReference>
<keyword evidence="8 10" id="KW-0030">Aminoacyl-tRNA synthetase</keyword>
<dbReference type="InterPro" id="IPR002314">
    <property type="entry name" value="aa-tRNA-synt_IIb"/>
</dbReference>
<comment type="catalytic activity">
    <reaction evidence="9 10">
        <text>tRNA(Pro) + L-proline + ATP = L-prolyl-tRNA(Pro) + AMP + diphosphate</text>
        <dbReference type="Rhea" id="RHEA:14305"/>
        <dbReference type="Rhea" id="RHEA-COMP:9700"/>
        <dbReference type="Rhea" id="RHEA-COMP:9702"/>
        <dbReference type="ChEBI" id="CHEBI:30616"/>
        <dbReference type="ChEBI" id="CHEBI:33019"/>
        <dbReference type="ChEBI" id="CHEBI:60039"/>
        <dbReference type="ChEBI" id="CHEBI:78442"/>
        <dbReference type="ChEBI" id="CHEBI:78532"/>
        <dbReference type="ChEBI" id="CHEBI:456215"/>
        <dbReference type="EC" id="6.1.1.15"/>
    </reaction>
</comment>
<dbReference type="Pfam" id="PF04073">
    <property type="entry name" value="tRNA_edit"/>
    <property type="match status" value="1"/>
</dbReference>
<comment type="subunit">
    <text evidence="2 10">Homodimer.</text>
</comment>
<dbReference type="SUPFAM" id="SSF52954">
    <property type="entry name" value="Class II aaRS ABD-related"/>
    <property type="match status" value="1"/>
</dbReference>
<dbReference type="Proteomes" id="UP000319619">
    <property type="component" value="Unassembled WGS sequence"/>
</dbReference>
<sequence length="570" mass="63594">MRLSRAFIPTLKETPADAVIPSHQLMIRSGMIKQLAAGIYSELPFEWKAALKAIGIVREEMNRIGGQELFLPILNPVDVWEETGRATDFGDEMFRLKDRKNHQMCLAPTHEEIICDIARTYIRSYRDLPQIWYQFQSKMRDEPRPRSGVLRARQFIMKDAYSLDVDEEGLDASYQLHAGAYRRMFDRCGLDFFEVGASSGLMGGTGSQEFMVESPHGEDHTARCDKCGYAANLEVASSKPPQIDDSAQDESQGDLERVATPEKRTIEEVSGFLKIAPERLIKTIIIMAGDEKPVMVLLSGDDELQEAKLLSALGETSRPAHPDEIKEIFGCEAGFLGPYKAPKMRIIADNRLKGASGRVTGANEDHYHITGVDEGRHFQPDSFEDLRTAKDGEGCPNCQGTLHVTNAIELGHIFKLGTKYSSSMGANILHENGKERPIVMGSYGIGIGRILACAIESNHDEFGIIWPENISPYDVILIGINLENDEKVQQKADSLYEQLQSEGFDVLFDDRNVRPGFKFKDADLLGIPYQVIVSPKSLEQGGVEVKVRLSGERTVINSDNLLNFLRGNHE</sequence>
<keyword evidence="6 10" id="KW-0067">ATP-binding</keyword>
<evidence type="ECO:0000256" key="4">
    <source>
        <dbReference type="ARBA" id="ARBA00022598"/>
    </source>
</evidence>